<gene>
    <name evidence="1" type="ORF">F5147DRAFT_583323</name>
</gene>
<sequence>MPHFIWLSCCSPLLTSTIDKHTVRSLMEHFTNESVFLEVIELLVQINSNKPLRDHKRAHHRASEYLIEDRKLWRLRGGTAVRARSRTECVSQEEARQLAAMQHEQMGHWG</sequence>
<dbReference type="OrthoDB" id="3234307at2759"/>
<evidence type="ECO:0000313" key="2">
    <source>
        <dbReference type="Proteomes" id="UP000823399"/>
    </source>
</evidence>
<dbReference type="Proteomes" id="UP000823399">
    <property type="component" value="Unassembled WGS sequence"/>
</dbReference>
<evidence type="ECO:0000313" key="1">
    <source>
        <dbReference type="EMBL" id="KAG2097957.1"/>
    </source>
</evidence>
<protein>
    <submittedName>
        <fullName evidence="1">Uncharacterized protein</fullName>
    </submittedName>
</protein>
<dbReference type="EMBL" id="JABBWM010000063">
    <property type="protein sequence ID" value="KAG2097957.1"/>
    <property type="molecule type" value="Genomic_DNA"/>
</dbReference>
<dbReference type="RefSeq" id="XP_041288715.1">
    <property type="nucleotide sequence ID" value="XM_041431713.1"/>
</dbReference>
<proteinExistence type="predicted"/>
<keyword evidence="2" id="KW-1185">Reference proteome</keyword>
<dbReference type="GeneID" id="64693972"/>
<accession>A0A9P7JQ61</accession>
<organism evidence="1 2">
    <name type="scientific">Suillus discolor</name>
    <dbReference type="NCBI Taxonomy" id="1912936"/>
    <lineage>
        <taxon>Eukaryota</taxon>
        <taxon>Fungi</taxon>
        <taxon>Dikarya</taxon>
        <taxon>Basidiomycota</taxon>
        <taxon>Agaricomycotina</taxon>
        <taxon>Agaricomycetes</taxon>
        <taxon>Agaricomycetidae</taxon>
        <taxon>Boletales</taxon>
        <taxon>Suillineae</taxon>
        <taxon>Suillaceae</taxon>
        <taxon>Suillus</taxon>
    </lineage>
</organism>
<comment type="caution">
    <text evidence="1">The sequence shown here is derived from an EMBL/GenBank/DDBJ whole genome shotgun (WGS) entry which is preliminary data.</text>
</comment>
<name>A0A9P7JQ61_9AGAM</name>
<reference evidence="1" key="1">
    <citation type="journal article" date="2020" name="New Phytol.">
        <title>Comparative genomics reveals dynamic genome evolution in host specialist ectomycorrhizal fungi.</title>
        <authorList>
            <person name="Lofgren L.A."/>
            <person name="Nguyen N.H."/>
            <person name="Vilgalys R."/>
            <person name="Ruytinx J."/>
            <person name="Liao H.L."/>
            <person name="Branco S."/>
            <person name="Kuo A."/>
            <person name="LaButti K."/>
            <person name="Lipzen A."/>
            <person name="Andreopoulos W."/>
            <person name="Pangilinan J."/>
            <person name="Riley R."/>
            <person name="Hundley H."/>
            <person name="Na H."/>
            <person name="Barry K."/>
            <person name="Grigoriev I.V."/>
            <person name="Stajich J.E."/>
            <person name="Kennedy P.G."/>
        </authorList>
    </citation>
    <scope>NUCLEOTIDE SEQUENCE</scope>
    <source>
        <strain evidence="1">FC423</strain>
    </source>
</reference>
<dbReference type="AlphaFoldDB" id="A0A9P7JQ61"/>